<organism evidence="14 15">
    <name type="scientific">Acidiplasma aeolicum</name>
    <dbReference type="NCBI Taxonomy" id="507754"/>
    <lineage>
        <taxon>Archaea</taxon>
        <taxon>Methanobacteriati</taxon>
        <taxon>Thermoplasmatota</taxon>
        <taxon>Thermoplasmata</taxon>
        <taxon>Thermoplasmatales</taxon>
        <taxon>Ferroplasmaceae</taxon>
        <taxon>Acidiplasma</taxon>
    </lineage>
</organism>
<dbReference type="GO" id="GO:0005524">
    <property type="term" value="F:ATP binding"/>
    <property type="evidence" value="ECO:0007669"/>
    <property type="project" value="UniProtKB-KW"/>
</dbReference>
<keyword evidence="9 11" id="KW-0665">Pyrimidine biosynthesis</keyword>
<dbReference type="PATRIC" id="fig|507754.4.peg.1566"/>
<feature type="binding site" evidence="11">
    <location>
        <position position="454"/>
    </location>
    <ligand>
        <name>L-glutamine</name>
        <dbReference type="ChEBI" id="CHEBI:58359"/>
    </ligand>
</feature>
<feature type="active site" evidence="11">
    <location>
        <position position="499"/>
    </location>
</feature>
<dbReference type="EMBL" id="LJCQ01000034">
    <property type="protein sequence ID" value="KPV47591.1"/>
    <property type="molecule type" value="Genomic_DNA"/>
</dbReference>
<feature type="active site" description="Nucleophile; for glutamine hydrolysis" evidence="11">
    <location>
        <position position="372"/>
    </location>
</feature>
<comment type="subunit">
    <text evidence="11">Homotetramer.</text>
</comment>
<comment type="similarity">
    <text evidence="2 11">Belongs to the CTP synthase family.</text>
</comment>
<comment type="catalytic activity">
    <reaction evidence="10 11">
        <text>UTP + L-glutamine + ATP + H2O = CTP + L-glutamate + ADP + phosphate + 2 H(+)</text>
        <dbReference type="Rhea" id="RHEA:26426"/>
        <dbReference type="ChEBI" id="CHEBI:15377"/>
        <dbReference type="ChEBI" id="CHEBI:15378"/>
        <dbReference type="ChEBI" id="CHEBI:29985"/>
        <dbReference type="ChEBI" id="CHEBI:30616"/>
        <dbReference type="ChEBI" id="CHEBI:37563"/>
        <dbReference type="ChEBI" id="CHEBI:43474"/>
        <dbReference type="ChEBI" id="CHEBI:46398"/>
        <dbReference type="ChEBI" id="CHEBI:58359"/>
        <dbReference type="ChEBI" id="CHEBI:456216"/>
        <dbReference type="EC" id="6.3.4.2"/>
    </reaction>
</comment>
<dbReference type="Gene3D" id="3.40.50.880">
    <property type="match status" value="1"/>
</dbReference>
<dbReference type="InterPro" id="IPR033828">
    <property type="entry name" value="GATase1_CTP_Synthase"/>
</dbReference>
<comment type="catalytic activity">
    <reaction evidence="11">
        <text>UTP + NH4(+) + ATP = CTP + ADP + phosphate + 2 H(+)</text>
        <dbReference type="Rhea" id="RHEA:16597"/>
        <dbReference type="ChEBI" id="CHEBI:15378"/>
        <dbReference type="ChEBI" id="CHEBI:28938"/>
        <dbReference type="ChEBI" id="CHEBI:30616"/>
        <dbReference type="ChEBI" id="CHEBI:37563"/>
        <dbReference type="ChEBI" id="CHEBI:43474"/>
        <dbReference type="ChEBI" id="CHEBI:46398"/>
        <dbReference type="ChEBI" id="CHEBI:456216"/>
    </reaction>
</comment>
<dbReference type="Proteomes" id="UP000050515">
    <property type="component" value="Unassembled WGS sequence"/>
</dbReference>
<dbReference type="GO" id="GO:0042802">
    <property type="term" value="F:identical protein binding"/>
    <property type="evidence" value="ECO:0007669"/>
    <property type="project" value="TreeGrafter"/>
</dbReference>
<feature type="domain" description="Glutamine amidotransferase" evidence="12">
    <location>
        <begin position="295"/>
        <end position="516"/>
    </location>
</feature>
<feature type="domain" description="CTP synthase N-terminal" evidence="13">
    <location>
        <begin position="3"/>
        <end position="257"/>
    </location>
</feature>
<feature type="binding site" evidence="11">
    <location>
        <position position="12"/>
    </location>
    <ligand>
        <name>CTP</name>
        <dbReference type="ChEBI" id="CHEBI:37563"/>
        <note>allosteric inhibitor</note>
    </ligand>
</feature>
<feature type="binding site" evidence="11">
    <location>
        <begin position="182"/>
        <end position="187"/>
    </location>
    <ligand>
        <name>CTP</name>
        <dbReference type="ChEBI" id="CHEBI:37563"/>
        <note>allosteric inhibitor</note>
    </ligand>
</feature>
<dbReference type="SUPFAM" id="SSF52540">
    <property type="entry name" value="P-loop containing nucleoside triphosphate hydrolases"/>
    <property type="match status" value="1"/>
</dbReference>
<dbReference type="EC" id="6.3.4.2" evidence="11"/>
<dbReference type="GO" id="GO:0004359">
    <property type="term" value="F:glutaminase activity"/>
    <property type="evidence" value="ECO:0007669"/>
    <property type="project" value="RHEA"/>
</dbReference>
<feature type="region of interest" description="Amidoligase domain" evidence="11">
    <location>
        <begin position="1"/>
        <end position="261"/>
    </location>
</feature>
<dbReference type="NCBIfam" id="NF003792">
    <property type="entry name" value="PRK05380.1"/>
    <property type="match status" value="1"/>
</dbReference>
<evidence type="ECO:0000256" key="5">
    <source>
        <dbReference type="ARBA" id="ARBA00022741"/>
    </source>
</evidence>
<dbReference type="UniPathway" id="UPA00159">
    <property type="reaction ID" value="UER00277"/>
</dbReference>
<comment type="pathway">
    <text evidence="1 11">Pyrimidine metabolism; CTP biosynthesis via de novo pathway; CTP from UDP: step 2/2.</text>
</comment>
<keyword evidence="6 11" id="KW-0067">ATP-binding</keyword>
<dbReference type="PANTHER" id="PTHR11550:SF0">
    <property type="entry name" value="CTP SYNTHASE-RELATED"/>
    <property type="match status" value="1"/>
</dbReference>
<feature type="binding site" evidence="11">
    <location>
        <position position="236"/>
    </location>
    <ligand>
        <name>ATP</name>
        <dbReference type="ChEBI" id="CHEBI:30616"/>
    </ligand>
</feature>
<dbReference type="HAMAP" id="MF_01227">
    <property type="entry name" value="PyrG"/>
    <property type="match status" value="1"/>
</dbReference>
<dbReference type="GO" id="GO:0019856">
    <property type="term" value="P:pyrimidine nucleobase biosynthetic process"/>
    <property type="evidence" value="ECO:0007669"/>
    <property type="project" value="TreeGrafter"/>
</dbReference>
<evidence type="ECO:0000256" key="2">
    <source>
        <dbReference type="ARBA" id="ARBA00007533"/>
    </source>
</evidence>
<protein>
    <recommendedName>
        <fullName evidence="11">CTP synthase</fullName>
        <ecNumber evidence="11">6.3.4.2</ecNumber>
    </recommendedName>
    <alternativeName>
        <fullName evidence="11">Cytidine 5'-triphosphate synthase</fullName>
    </alternativeName>
    <alternativeName>
        <fullName evidence="11">Cytidine triphosphate synthetase</fullName>
        <shortName evidence="11">CTP synthetase</shortName>
        <shortName evidence="11">CTPS</shortName>
    </alternativeName>
    <alternativeName>
        <fullName evidence="11">UTP--ammonia ligase</fullName>
    </alternativeName>
</protein>
<dbReference type="CDD" id="cd01746">
    <property type="entry name" value="GATase1_CTP_Synthase"/>
    <property type="match status" value="1"/>
</dbReference>
<dbReference type="InterPro" id="IPR004468">
    <property type="entry name" value="CTP_synthase"/>
</dbReference>
<dbReference type="PROSITE" id="PS51273">
    <property type="entry name" value="GATASE_TYPE_1"/>
    <property type="match status" value="1"/>
</dbReference>
<proteinExistence type="inferred from homology"/>
<dbReference type="GO" id="GO:0044210">
    <property type="term" value="P:'de novo' CTP biosynthetic process"/>
    <property type="evidence" value="ECO:0007669"/>
    <property type="project" value="UniProtKB-UniRule"/>
</dbReference>
<feature type="active site" evidence="11">
    <location>
        <position position="501"/>
    </location>
</feature>
<feature type="binding site" evidence="11">
    <location>
        <begin position="182"/>
        <end position="187"/>
    </location>
    <ligand>
        <name>UTP</name>
        <dbReference type="ChEBI" id="CHEBI:46398"/>
    </ligand>
</feature>
<accession>A0A0P9DCH2</accession>
<comment type="caution">
    <text evidence="11">Lacks conserved residue(s) required for the propagation of feature annotation.</text>
</comment>
<feature type="binding site" evidence="11">
    <location>
        <position position="70"/>
    </location>
    <ligand>
        <name>ATP</name>
        <dbReference type="ChEBI" id="CHEBI:30616"/>
    </ligand>
</feature>
<feature type="binding site" evidence="11">
    <location>
        <position position="345"/>
    </location>
    <ligand>
        <name>L-glutamine</name>
        <dbReference type="ChEBI" id="CHEBI:58359"/>
    </ligand>
</feature>
<evidence type="ECO:0000259" key="13">
    <source>
        <dbReference type="Pfam" id="PF06418"/>
    </source>
</evidence>
<dbReference type="CDD" id="cd03113">
    <property type="entry name" value="CTPS_N"/>
    <property type="match status" value="1"/>
</dbReference>
<comment type="activity regulation">
    <text evidence="11">Allosterically activated by GTP, when glutamine is the substrate; GTP has no effect on the reaction when ammonia is the substrate. The allosteric effector GTP functions by stabilizing the protein conformation that binds the tetrahedral intermediate(s) formed during glutamine hydrolysis. Inhibited by the product CTP, via allosteric rather than competitive inhibition.</text>
</comment>
<dbReference type="RefSeq" id="WP_048102018.1">
    <property type="nucleotide sequence ID" value="NZ_JBBYJF010000001.1"/>
</dbReference>
<comment type="miscellaneous">
    <text evidence="11">CTPSs have evolved a hybrid strategy for distinguishing between UTP and CTP. The overlapping regions of the product feedback inhibitory and substrate sites recognize a common feature in both compounds, the triphosphate moiety. To differentiate isosteric substrate and product pyrimidine rings, an additional pocket far from the expected kinase/ligase catalytic site, specifically recognizes the cytosine and ribose portions of the product inhibitor.</text>
</comment>
<dbReference type="InterPro" id="IPR017926">
    <property type="entry name" value="GATASE"/>
</dbReference>
<evidence type="ECO:0000256" key="8">
    <source>
        <dbReference type="ARBA" id="ARBA00022962"/>
    </source>
</evidence>
<evidence type="ECO:0000256" key="6">
    <source>
        <dbReference type="ARBA" id="ARBA00022840"/>
    </source>
</evidence>
<feature type="binding site" evidence="11">
    <location>
        <position position="218"/>
    </location>
    <ligand>
        <name>CTP</name>
        <dbReference type="ChEBI" id="CHEBI:37563"/>
        <note>allosteric inhibitor</note>
    </ligand>
</feature>
<comment type="caution">
    <text evidence="14">The sequence shown here is derived from an EMBL/GenBank/DDBJ whole genome shotgun (WGS) entry which is preliminary data.</text>
</comment>
<evidence type="ECO:0000256" key="9">
    <source>
        <dbReference type="ARBA" id="ARBA00022975"/>
    </source>
</evidence>
<dbReference type="Pfam" id="PF00117">
    <property type="entry name" value="GATase"/>
    <property type="match status" value="1"/>
</dbReference>
<feature type="binding site" evidence="11">
    <location>
        <position position="396"/>
    </location>
    <ligand>
        <name>L-glutamine</name>
        <dbReference type="ChEBI" id="CHEBI:58359"/>
    </ligand>
</feature>
<evidence type="ECO:0000313" key="15">
    <source>
        <dbReference type="Proteomes" id="UP000050515"/>
    </source>
</evidence>
<reference evidence="14 15" key="1">
    <citation type="submission" date="2015-09" db="EMBL/GenBank/DDBJ databases">
        <title>Draft genome sequence of Acidiplasma aeolicum DSM 18409.</title>
        <authorList>
            <person name="Hemp J."/>
        </authorList>
    </citation>
    <scope>NUCLEOTIDE SEQUENCE [LARGE SCALE GENOMIC DNA]</scope>
    <source>
        <strain evidence="14 15">V</strain>
    </source>
</reference>
<feature type="binding site" evidence="11">
    <location>
        <begin position="145"/>
        <end position="147"/>
    </location>
    <ligand>
        <name>CTP</name>
        <dbReference type="ChEBI" id="CHEBI:37563"/>
        <note>allosteric inhibitor</note>
    </ligand>
</feature>
<dbReference type="GO" id="GO:0097268">
    <property type="term" value="C:cytoophidium"/>
    <property type="evidence" value="ECO:0007669"/>
    <property type="project" value="UniProtKB-ARBA"/>
</dbReference>
<feature type="binding site" evidence="11">
    <location>
        <begin position="13"/>
        <end position="18"/>
    </location>
    <ligand>
        <name>ATP</name>
        <dbReference type="ChEBI" id="CHEBI:30616"/>
    </ligand>
</feature>
<evidence type="ECO:0000256" key="7">
    <source>
        <dbReference type="ARBA" id="ARBA00022842"/>
    </source>
</evidence>
<dbReference type="InterPro" id="IPR027417">
    <property type="entry name" value="P-loop_NTPase"/>
</dbReference>
<evidence type="ECO:0000256" key="3">
    <source>
        <dbReference type="ARBA" id="ARBA00022598"/>
    </source>
</evidence>
<keyword evidence="7 11" id="KW-0460">Magnesium</keyword>
<dbReference type="GO" id="GO:0003883">
    <property type="term" value="F:CTP synthase activity"/>
    <property type="evidence" value="ECO:0007669"/>
    <property type="project" value="UniProtKB-UniRule"/>
</dbReference>
<dbReference type="Gene3D" id="3.40.50.300">
    <property type="entry name" value="P-loop containing nucleotide triphosphate hydrolases"/>
    <property type="match status" value="1"/>
</dbReference>
<dbReference type="NCBIfam" id="TIGR00337">
    <property type="entry name" value="PyrG"/>
    <property type="match status" value="1"/>
</dbReference>
<evidence type="ECO:0000256" key="4">
    <source>
        <dbReference type="ARBA" id="ARBA00022723"/>
    </source>
</evidence>
<evidence type="ECO:0000256" key="1">
    <source>
        <dbReference type="ARBA" id="ARBA00005171"/>
    </source>
</evidence>
<dbReference type="AlphaFoldDB" id="A0A0P9DCH2"/>
<dbReference type="GO" id="GO:0046872">
    <property type="term" value="F:metal ion binding"/>
    <property type="evidence" value="ECO:0007669"/>
    <property type="project" value="UniProtKB-KW"/>
</dbReference>
<comment type="function">
    <text evidence="11">Catalyzes the ATP-dependent amination of UTP to CTP with either L-glutamine or ammonia as the source of nitrogen. Regulates intracellular CTP levels through interactions with the four ribonucleotide triphosphates.</text>
</comment>
<keyword evidence="4 11" id="KW-0479">Metal-binding</keyword>
<dbReference type="GeneID" id="84221996"/>
<dbReference type="FunFam" id="3.40.50.300:FF:000009">
    <property type="entry name" value="CTP synthase"/>
    <property type="match status" value="1"/>
</dbReference>
<evidence type="ECO:0000256" key="11">
    <source>
        <dbReference type="HAMAP-Rule" id="MF_01227"/>
    </source>
</evidence>
<evidence type="ECO:0000259" key="12">
    <source>
        <dbReference type="Pfam" id="PF00117"/>
    </source>
</evidence>
<comment type="catalytic activity">
    <reaction evidence="11">
        <text>L-glutamine + H2O = L-glutamate + NH4(+)</text>
        <dbReference type="Rhea" id="RHEA:15889"/>
        <dbReference type="ChEBI" id="CHEBI:15377"/>
        <dbReference type="ChEBI" id="CHEBI:28938"/>
        <dbReference type="ChEBI" id="CHEBI:29985"/>
        <dbReference type="ChEBI" id="CHEBI:58359"/>
    </reaction>
</comment>
<feature type="binding site" evidence="11">
    <location>
        <position position="53"/>
    </location>
    <ligand>
        <name>L-glutamine</name>
        <dbReference type="ChEBI" id="CHEBI:58359"/>
    </ligand>
</feature>
<feature type="binding site" evidence="11">
    <location>
        <position position="138"/>
    </location>
    <ligand>
        <name>Mg(2+)</name>
        <dbReference type="ChEBI" id="CHEBI:18420"/>
    </ligand>
</feature>
<keyword evidence="8 11" id="KW-0315">Glutamine amidotransferase</keyword>
<sequence length="537" mass="60831">MHYIVITGGVISGLGKGTITSSLAYLLKNSGYRVTNIKIDPYLNYDAGTMNPYQHGEVFVLDDGGEVDLDLGNYERFLDTNLTSDNNITTGKVYKEVIEKERMGDYLGSTVQIIPHITNEIKNKIRKAAKGYDIALIEVGGTVGDIESMPFLEALRQMKSEKNDDMIFGHVTLIPETGGEQKTKPTQHSVKELRAIGIQPDILFCRSEHPLNSEARKKISLFTDVKESGIISIYNVKNVYFVPELMEKQHILDLIREIYNADDHEFNYTLMNFVNNIKNPKDEVTVGIIGKYIDMQDAYISHKEAFSHVTGNTGIAVNIKWIDSDKLLKNIDDLRNLDGILIPGGFGYRGVEGKIIAERYARENRIPYLGICLGFQVSVIEISRDVLGLKDANSTEFDAETKYPVIDILPEQKGVKNLGGTMRLGAKNVIIKEGTLASKIYDGQKIISERHRHRFEVNPVYIKDIENAGVIFSGTDDEGIRMEIMELKDRDNYIATQYHAEFKSRPLNPSRVHLYFIKKSLEYKKLKEDKLYERNIK</sequence>
<dbReference type="FunFam" id="3.40.50.880:FF:000002">
    <property type="entry name" value="CTP synthase"/>
    <property type="match status" value="1"/>
</dbReference>
<evidence type="ECO:0000256" key="10">
    <source>
        <dbReference type="ARBA" id="ARBA00047781"/>
    </source>
</evidence>
<keyword evidence="3 11" id="KW-0436">Ligase</keyword>
<dbReference type="Pfam" id="PF06418">
    <property type="entry name" value="CTP_synth_N"/>
    <property type="match status" value="1"/>
</dbReference>
<dbReference type="PANTHER" id="PTHR11550">
    <property type="entry name" value="CTP SYNTHASE"/>
    <property type="match status" value="1"/>
</dbReference>
<feature type="binding site" evidence="11">
    <location>
        <position position="218"/>
    </location>
    <ligand>
        <name>UTP</name>
        <dbReference type="ChEBI" id="CHEBI:46398"/>
    </ligand>
</feature>
<feature type="binding site" evidence="11">
    <location>
        <begin position="373"/>
        <end position="376"/>
    </location>
    <ligand>
        <name>L-glutamine</name>
        <dbReference type="ChEBI" id="CHEBI:58359"/>
    </ligand>
</feature>
<keyword evidence="5 11" id="KW-0547">Nucleotide-binding</keyword>
<feature type="binding site" evidence="11">
    <location>
        <position position="12"/>
    </location>
    <ligand>
        <name>UTP</name>
        <dbReference type="ChEBI" id="CHEBI:46398"/>
    </ligand>
</feature>
<dbReference type="InterPro" id="IPR029062">
    <property type="entry name" value="Class_I_gatase-like"/>
</dbReference>
<evidence type="ECO:0000313" key="14">
    <source>
        <dbReference type="EMBL" id="KPV47591.1"/>
    </source>
</evidence>
<gene>
    <name evidence="11 14" type="primary">pyrG</name>
    <name evidence="14" type="ORF">SE19_00420</name>
</gene>
<dbReference type="InterPro" id="IPR017456">
    <property type="entry name" value="CTP_synthase_N"/>
</dbReference>
<dbReference type="SUPFAM" id="SSF52317">
    <property type="entry name" value="Class I glutamine amidotransferase-like"/>
    <property type="match status" value="1"/>
</dbReference>
<name>A0A0P9DCH2_9ARCH</name>
<feature type="binding site" evidence="11">
    <location>
        <position position="70"/>
    </location>
    <ligand>
        <name>Mg(2+)</name>
        <dbReference type="ChEBI" id="CHEBI:18420"/>
    </ligand>
</feature>